<dbReference type="Proteomes" id="UP000549765">
    <property type="component" value="Unassembled WGS sequence"/>
</dbReference>
<evidence type="ECO:0000313" key="2">
    <source>
        <dbReference type="Proteomes" id="UP000549765"/>
    </source>
</evidence>
<evidence type="ECO:0000313" key="1">
    <source>
        <dbReference type="EMBL" id="NKZ23797.1"/>
    </source>
</evidence>
<name>A0A7X6N1Y0_9LACO</name>
<accession>A0A7X6N1Y0</accession>
<comment type="caution">
    <text evidence="1">The sequence shown here is derived from an EMBL/GenBank/DDBJ whole genome shotgun (WGS) entry which is preliminary data.</text>
</comment>
<dbReference type="AlphaFoldDB" id="A0A7X6N1Y0"/>
<dbReference type="EMBL" id="JAAXPN010000002">
    <property type="protein sequence ID" value="NKZ23797.1"/>
    <property type="molecule type" value="Genomic_DNA"/>
</dbReference>
<sequence length="68" mass="7484">MLKAISIYVSSVNEKTGKLYVAKRFSDVPIEITPEQIKPVVAALETIINLGDVQTINFVETHAHSLMA</sequence>
<organism evidence="1 2">
    <name type="scientific">Periweissella fabalis</name>
    <dbReference type="NCBI Taxonomy" id="1070421"/>
    <lineage>
        <taxon>Bacteria</taxon>
        <taxon>Bacillati</taxon>
        <taxon>Bacillota</taxon>
        <taxon>Bacilli</taxon>
        <taxon>Lactobacillales</taxon>
        <taxon>Lactobacillaceae</taxon>
        <taxon>Periweissella</taxon>
    </lineage>
</organism>
<reference evidence="1 2" key="1">
    <citation type="submission" date="2020-04" db="EMBL/GenBank/DDBJ databases">
        <title>MicrobeNet Type strains.</title>
        <authorList>
            <person name="Nicholson A.C."/>
        </authorList>
    </citation>
    <scope>NUCLEOTIDE SEQUENCE [LARGE SCALE GENOMIC DNA]</scope>
    <source>
        <strain evidence="1 2">CCUG 61472</strain>
    </source>
</reference>
<keyword evidence="2" id="KW-1185">Reference proteome</keyword>
<proteinExistence type="predicted"/>
<gene>
    <name evidence="1" type="ORF">HF964_03110</name>
</gene>
<protein>
    <submittedName>
        <fullName evidence="1">Uncharacterized protein</fullName>
    </submittedName>
</protein>
<dbReference type="RefSeq" id="WP_168721598.1">
    <property type="nucleotide sequence ID" value="NZ_JAAXPN010000002.1"/>
</dbReference>